<dbReference type="eggNOG" id="arCOG08932">
    <property type="taxonomic scope" value="Archaea"/>
</dbReference>
<dbReference type="GO" id="GO:0005886">
    <property type="term" value="C:plasma membrane"/>
    <property type="evidence" value="ECO:0007669"/>
    <property type="project" value="TreeGrafter"/>
</dbReference>
<keyword evidence="4" id="KW-0479">Metal-binding</keyword>
<dbReference type="Pfam" id="PF00781">
    <property type="entry name" value="DAGK_cat"/>
    <property type="match status" value="1"/>
</dbReference>
<dbReference type="PANTHER" id="PTHR12358">
    <property type="entry name" value="SPHINGOSINE KINASE"/>
    <property type="match status" value="1"/>
</dbReference>
<dbReference type="InterPro" id="IPR016064">
    <property type="entry name" value="NAD/diacylglycerol_kinase_sf"/>
</dbReference>
<evidence type="ECO:0000256" key="11">
    <source>
        <dbReference type="ARBA" id="ARBA00023264"/>
    </source>
</evidence>
<dbReference type="PATRIC" id="fig|1210908.3.peg.2651"/>
<protein>
    <submittedName>
        <fullName evidence="13">Diacylglycerol kinase catalytic region</fullName>
    </submittedName>
</protein>
<dbReference type="NCBIfam" id="TIGR00147">
    <property type="entry name" value="YegS/Rv2252/BmrU family lipid kinase"/>
    <property type="match status" value="1"/>
</dbReference>
<comment type="cofactor">
    <cofactor evidence="1">
        <name>Mg(2+)</name>
        <dbReference type="ChEBI" id="CHEBI:18420"/>
    </cofactor>
</comment>
<dbReference type="OrthoDB" id="57577at2157"/>
<dbReference type="InterPro" id="IPR001206">
    <property type="entry name" value="Diacylglycerol_kinase_cat_dom"/>
</dbReference>
<evidence type="ECO:0000256" key="10">
    <source>
        <dbReference type="ARBA" id="ARBA00023209"/>
    </source>
</evidence>
<evidence type="ECO:0000256" key="8">
    <source>
        <dbReference type="ARBA" id="ARBA00022842"/>
    </source>
</evidence>
<keyword evidence="3" id="KW-0808">Transferase</keyword>
<dbReference type="InterPro" id="IPR050187">
    <property type="entry name" value="Lipid_Phosphate_FormReg"/>
</dbReference>
<keyword evidence="2" id="KW-0444">Lipid biosynthesis</keyword>
<dbReference type="RefSeq" id="WP_009375437.1">
    <property type="nucleotide sequence ID" value="NZ_ALJD01000006.1"/>
</dbReference>
<evidence type="ECO:0000256" key="5">
    <source>
        <dbReference type="ARBA" id="ARBA00022741"/>
    </source>
</evidence>
<dbReference type="SMART" id="SM00046">
    <property type="entry name" value="DAGKc"/>
    <property type="match status" value="1"/>
</dbReference>
<dbReference type="InterPro" id="IPR017438">
    <property type="entry name" value="ATP-NAD_kinase_N"/>
</dbReference>
<evidence type="ECO:0000256" key="2">
    <source>
        <dbReference type="ARBA" id="ARBA00022516"/>
    </source>
</evidence>
<keyword evidence="6 13" id="KW-0418">Kinase</keyword>
<dbReference type="GO" id="GO:0046872">
    <property type="term" value="F:metal ion binding"/>
    <property type="evidence" value="ECO:0007669"/>
    <property type="project" value="UniProtKB-KW"/>
</dbReference>
<accession>J3JFM2</accession>
<evidence type="ECO:0000256" key="6">
    <source>
        <dbReference type="ARBA" id="ARBA00022777"/>
    </source>
</evidence>
<dbReference type="InterPro" id="IPR005218">
    <property type="entry name" value="Diacylglycerol/lipid_kinase"/>
</dbReference>
<keyword evidence="5" id="KW-0547">Nucleotide-binding</keyword>
<name>J3JFM2_9EURY</name>
<evidence type="ECO:0000259" key="12">
    <source>
        <dbReference type="PROSITE" id="PS50146"/>
    </source>
</evidence>
<feature type="domain" description="DAGKc" evidence="12">
    <location>
        <begin position="14"/>
        <end position="142"/>
    </location>
</feature>
<dbReference type="Proteomes" id="UP000007813">
    <property type="component" value="Unassembled WGS sequence"/>
</dbReference>
<reference evidence="13 14" key="1">
    <citation type="journal article" date="2012" name="J. Bacteriol.">
        <title>Draft Genome Sequence of the Extremely Halophilic Archaeon Halogranum salarium B-1T.</title>
        <authorList>
            <person name="Kim K.K."/>
            <person name="Lee K.C."/>
            <person name="Lee J.S."/>
        </authorList>
    </citation>
    <scope>NUCLEOTIDE SEQUENCE [LARGE SCALE GENOMIC DNA]</scope>
    <source>
        <strain evidence="13 14">B-1</strain>
    </source>
</reference>
<evidence type="ECO:0000313" key="14">
    <source>
        <dbReference type="Proteomes" id="UP000007813"/>
    </source>
</evidence>
<dbReference type="Gene3D" id="3.40.50.10330">
    <property type="entry name" value="Probable inorganic polyphosphate/atp-NAD kinase, domain 1"/>
    <property type="match status" value="1"/>
</dbReference>
<keyword evidence="11" id="KW-1208">Phospholipid metabolism</keyword>
<dbReference type="Gene3D" id="2.60.200.40">
    <property type="match status" value="1"/>
</dbReference>
<evidence type="ECO:0000256" key="4">
    <source>
        <dbReference type="ARBA" id="ARBA00022723"/>
    </source>
</evidence>
<keyword evidence="10" id="KW-0594">Phospholipid biosynthesis</keyword>
<organism evidence="13 14">
    <name type="scientific">Halogranum salarium B-1</name>
    <dbReference type="NCBI Taxonomy" id="1210908"/>
    <lineage>
        <taxon>Archaea</taxon>
        <taxon>Methanobacteriati</taxon>
        <taxon>Methanobacteriota</taxon>
        <taxon>Stenosarchaea group</taxon>
        <taxon>Halobacteria</taxon>
        <taxon>Halobacteriales</taxon>
        <taxon>Haloferacaceae</taxon>
    </lineage>
</organism>
<dbReference type="PROSITE" id="PS50146">
    <property type="entry name" value="DAGK"/>
    <property type="match status" value="1"/>
</dbReference>
<evidence type="ECO:0000256" key="1">
    <source>
        <dbReference type="ARBA" id="ARBA00001946"/>
    </source>
</evidence>
<comment type="caution">
    <text evidence="13">The sequence shown here is derived from an EMBL/GenBank/DDBJ whole genome shotgun (WGS) entry which is preliminary data.</text>
</comment>
<dbReference type="GO" id="GO:0008654">
    <property type="term" value="P:phospholipid biosynthetic process"/>
    <property type="evidence" value="ECO:0007669"/>
    <property type="project" value="UniProtKB-KW"/>
</dbReference>
<dbReference type="PANTHER" id="PTHR12358:SF106">
    <property type="entry name" value="LIPID KINASE YEGS"/>
    <property type="match status" value="1"/>
</dbReference>
<dbReference type="Pfam" id="PF19279">
    <property type="entry name" value="YegS_C"/>
    <property type="match status" value="1"/>
</dbReference>
<evidence type="ECO:0000256" key="3">
    <source>
        <dbReference type="ARBA" id="ARBA00022679"/>
    </source>
</evidence>
<dbReference type="InterPro" id="IPR045540">
    <property type="entry name" value="YegS/DAGK_C"/>
</dbReference>
<dbReference type="EMBL" id="ALJD01000006">
    <property type="protein sequence ID" value="EJN59346.1"/>
    <property type="molecule type" value="Genomic_DNA"/>
</dbReference>
<evidence type="ECO:0000256" key="9">
    <source>
        <dbReference type="ARBA" id="ARBA00023098"/>
    </source>
</evidence>
<dbReference type="GO" id="GO:0005524">
    <property type="term" value="F:ATP binding"/>
    <property type="evidence" value="ECO:0007669"/>
    <property type="project" value="UniProtKB-KW"/>
</dbReference>
<evidence type="ECO:0000256" key="7">
    <source>
        <dbReference type="ARBA" id="ARBA00022840"/>
    </source>
</evidence>
<keyword evidence="7" id="KW-0067">ATP-binding</keyword>
<dbReference type="AlphaFoldDB" id="J3JFM2"/>
<keyword evidence="9" id="KW-0443">Lipid metabolism</keyword>
<proteinExistence type="predicted"/>
<dbReference type="GO" id="GO:0016301">
    <property type="term" value="F:kinase activity"/>
    <property type="evidence" value="ECO:0007669"/>
    <property type="project" value="UniProtKB-KW"/>
</dbReference>
<keyword evidence="8" id="KW-0460">Magnesium</keyword>
<dbReference type="SUPFAM" id="SSF111331">
    <property type="entry name" value="NAD kinase/diacylglycerol kinase-like"/>
    <property type="match status" value="1"/>
</dbReference>
<evidence type="ECO:0000313" key="13">
    <source>
        <dbReference type="EMBL" id="EJN59346.1"/>
    </source>
</evidence>
<gene>
    <name evidence="13" type="ORF">HSB1_27670</name>
</gene>
<sequence length="316" mass="33306">MSIERQPRVDGGHPAYSDRVLILNPVSGNSSHATRARDLAVDHGFSILETEEEGDAIEFAAEAARDGAAVVAACGGDGTVNEVVRGLVEANALGDVTLAVVPAGTGNNFAGNIGIENIEHAFEVVDAGETRRIDLGVVSVPDGPSQPFVNSCIGGLTAEASAATTPDSKDRFGVLAYVVTTLQTISDYDGMPLRVETAGDETWEGDAIFALVGNGRRFPVEGRTQANMEDGLLDVTIVEDKPTVSLAGEAAVQRIFGGDTANITRFQTPSLTMSVLDERVQFSLDGEMVTADSLQVETREHVLDIFVGEDYDPAPE</sequence>